<dbReference type="Proteomes" id="UP000799291">
    <property type="component" value="Unassembled WGS sequence"/>
</dbReference>
<keyword evidence="1" id="KW-0732">Signal</keyword>
<reference evidence="2" key="1">
    <citation type="journal article" date="2020" name="Stud. Mycol.">
        <title>101 Dothideomycetes genomes: a test case for predicting lifestyles and emergence of pathogens.</title>
        <authorList>
            <person name="Haridas S."/>
            <person name="Albert R."/>
            <person name="Binder M."/>
            <person name="Bloem J."/>
            <person name="Labutti K."/>
            <person name="Salamov A."/>
            <person name="Andreopoulos B."/>
            <person name="Baker S."/>
            <person name="Barry K."/>
            <person name="Bills G."/>
            <person name="Bluhm B."/>
            <person name="Cannon C."/>
            <person name="Castanera R."/>
            <person name="Culley D."/>
            <person name="Daum C."/>
            <person name="Ezra D."/>
            <person name="Gonzalez J."/>
            <person name="Henrissat B."/>
            <person name="Kuo A."/>
            <person name="Liang C."/>
            <person name="Lipzen A."/>
            <person name="Lutzoni F."/>
            <person name="Magnuson J."/>
            <person name="Mondo S."/>
            <person name="Nolan M."/>
            <person name="Ohm R."/>
            <person name="Pangilinan J."/>
            <person name="Park H.-J."/>
            <person name="Ramirez L."/>
            <person name="Alfaro M."/>
            <person name="Sun H."/>
            <person name="Tritt A."/>
            <person name="Yoshinaga Y."/>
            <person name="Zwiers L.-H."/>
            <person name="Turgeon B."/>
            <person name="Goodwin S."/>
            <person name="Spatafora J."/>
            <person name="Crous P."/>
            <person name="Grigoriev I."/>
        </authorList>
    </citation>
    <scope>NUCLEOTIDE SEQUENCE</scope>
    <source>
        <strain evidence="2">CBS 122367</strain>
    </source>
</reference>
<dbReference type="AlphaFoldDB" id="A0A6G1JEY8"/>
<accession>A0A6G1JEY8</accession>
<protein>
    <recommendedName>
        <fullName evidence="4">Lysine-specific metallo-endopeptidase domain-containing protein</fullName>
    </recommendedName>
</protein>
<feature type="signal peptide" evidence="1">
    <location>
        <begin position="1"/>
        <end position="22"/>
    </location>
</feature>
<dbReference type="OrthoDB" id="4585232at2759"/>
<dbReference type="EMBL" id="MU005572">
    <property type="protein sequence ID" value="KAF2689036.1"/>
    <property type="molecule type" value="Genomic_DNA"/>
</dbReference>
<gene>
    <name evidence="2" type="ORF">K458DRAFT_483895</name>
</gene>
<organism evidence="2 3">
    <name type="scientific">Lentithecium fluviatile CBS 122367</name>
    <dbReference type="NCBI Taxonomy" id="1168545"/>
    <lineage>
        <taxon>Eukaryota</taxon>
        <taxon>Fungi</taxon>
        <taxon>Dikarya</taxon>
        <taxon>Ascomycota</taxon>
        <taxon>Pezizomycotina</taxon>
        <taxon>Dothideomycetes</taxon>
        <taxon>Pleosporomycetidae</taxon>
        <taxon>Pleosporales</taxon>
        <taxon>Massarineae</taxon>
        <taxon>Lentitheciaceae</taxon>
        <taxon>Lentithecium</taxon>
    </lineage>
</organism>
<sequence>MHPIAAFAALATVLASSLLVQAKTYYVDDSCTKRDQWKGAWDTAMRNAKRVSTRLGSDTDTDFERVVKILFKIDRSDDRYKKIKEPFDDILSWTEVPKQVTAFETLKPADVRIFCDNDAIRQTKDFSDVHGPARWNEMLKLPPKKLERYRDVKKYTFPSTVYLVPNANEYISSVILVGEKPWCQQNPLPDGGNFNGYASYGGIRAVEEPPMIGNRPNVQYGQKTHRVVITLCDYLFKEKIDFIDILNPQPLIQVEDNLDWDNMDYDRRDMEAFESLIAHTILHELLHAARPDIMKEDEEQPGNWVPDLRFPDGIGDYPDIKSAYNWHNLKGMDTDTAIKNADSYAELGLLAMLADKGYTLRRVPQIDPNDQNGNALREQAEEAAKDGYIGKYVDITKRALWMVARRFMA</sequence>
<dbReference type="GO" id="GO:0008237">
    <property type="term" value="F:metallopeptidase activity"/>
    <property type="evidence" value="ECO:0007669"/>
    <property type="project" value="InterPro"/>
</dbReference>
<dbReference type="Gene3D" id="3.40.390.10">
    <property type="entry name" value="Collagenase (Catalytic Domain)"/>
    <property type="match status" value="1"/>
</dbReference>
<evidence type="ECO:0000313" key="3">
    <source>
        <dbReference type="Proteomes" id="UP000799291"/>
    </source>
</evidence>
<evidence type="ECO:0008006" key="4">
    <source>
        <dbReference type="Google" id="ProtNLM"/>
    </source>
</evidence>
<keyword evidence="3" id="KW-1185">Reference proteome</keyword>
<name>A0A6G1JEY8_9PLEO</name>
<evidence type="ECO:0000256" key="1">
    <source>
        <dbReference type="SAM" id="SignalP"/>
    </source>
</evidence>
<feature type="chain" id="PRO_5026274597" description="Lysine-specific metallo-endopeptidase domain-containing protein" evidence="1">
    <location>
        <begin position="23"/>
        <end position="409"/>
    </location>
</feature>
<evidence type="ECO:0000313" key="2">
    <source>
        <dbReference type="EMBL" id="KAF2689036.1"/>
    </source>
</evidence>
<proteinExistence type="predicted"/>
<dbReference type="InterPro" id="IPR024079">
    <property type="entry name" value="MetalloPept_cat_dom_sf"/>
</dbReference>